<proteinExistence type="predicted"/>
<keyword evidence="2" id="KW-1185">Reference proteome</keyword>
<sequence length="129" mass="14141">MDARAFVSRLPSSTVQYVHNDLCSGCAPLTAPRVPPKEKKTRTSRSPLLPPRLRAALRTGATQRDMKARATHAAYATNREEETRGGGLIRVDVIRRQLCAGDERYISQGLPRSGDRTKSACVHACVVGR</sequence>
<evidence type="ECO:0000313" key="2">
    <source>
        <dbReference type="Proteomes" id="UP000821845"/>
    </source>
</evidence>
<comment type="caution">
    <text evidence="1">The sequence shown here is derived from an EMBL/GenBank/DDBJ whole genome shotgun (WGS) entry which is preliminary data.</text>
</comment>
<name>A0ACB7TML9_HYAAI</name>
<reference evidence="1" key="1">
    <citation type="submission" date="2020-05" db="EMBL/GenBank/DDBJ databases">
        <title>Large-scale comparative analyses of tick genomes elucidate their genetic diversity and vector capacities.</title>
        <authorList>
            <person name="Jia N."/>
            <person name="Wang J."/>
            <person name="Shi W."/>
            <person name="Du L."/>
            <person name="Sun Y."/>
            <person name="Zhan W."/>
            <person name="Jiang J."/>
            <person name="Wang Q."/>
            <person name="Zhang B."/>
            <person name="Ji P."/>
            <person name="Sakyi L.B."/>
            <person name="Cui X."/>
            <person name="Yuan T."/>
            <person name="Jiang B."/>
            <person name="Yang W."/>
            <person name="Lam T.T.-Y."/>
            <person name="Chang Q."/>
            <person name="Ding S."/>
            <person name="Wang X."/>
            <person name="Zhu J."/>
            <person name="Ruan X."/>
            <person name="Zhao L."/>
            <person name="Wei J."/>
            <person name="Que T."/>
            <person name="Du C."/>
            <person name="Cheng J."/>
            <person name="Dai P."/>
            <person name="Han X."/>
            <person name="Huang E."/>
            <person name="Gao Y."/>
            <person name="Liu J."/>
            <person name="Shao H."/>
            <person name="Ye R."/>
            <person name="Li L."/>
            <person name="Wei W."/>
            <person name="Wang X."/>
            <person name="Wang C."/>
            <person name="Yang T."/>
            <person name="Huo Q."/>
            <person name="Li W."/>
            <person name="Guo W."/>
            <person name="Chen H."/>
            <person name="Zhou L."/>
            <person name="Ni X."/>
            <person name="Tian J."/>
            <person name="Zhou Y."/>
            <person name="Sheng Y."/>
            <person name="Liu T."/>
            <person name="Pan Y."/>
            <person name="Xia L."/>
            <person name="Li J."/>
            <person name="Zhao F."/>
            <person name="Cao W."/>
        </authorList>
    </citation>
    <scope>NUCLEOTIDE SEQUENCE</scope>
    <source>
        <strain evidence="1">Hyas-2018</strain>
    </source>
</reference>
<accession>A0ACB7TML9</accession>
<dbReference type="Proteomes" id="UP000821845">
    <property type="component" value="Chromosome 1"/>
</dbReference>
<gene>
    <name evidence="1" type="ORF">HPB50_022616</name>
</gene>
<protein>
    <submittedName>
        <fullName evidence="1">Uncharacterized protein</fullName>
    </submittedName>
</protein>
<dbReference type="EMBL" id="CM023481">
    <property type="protein sequence ID" value="KAH6948045.1"/>
    <property type="molecule type" value="Genomic_DNA"/>
</dbReference>
<evidence type="ECO:0000313" key="1">
    <source>
        <dbReference type="EMBL" id="KAH6948045.1"/>
    </source>
</evidence>
<organism evidence="1 2">
    <name type="scientific">Hyalomma asiaticum</name>
    <name type="common">Tick</name>
    <dbReference type="NCBI Taxonomy" id="266040"/>
    <lineage>
        <taxon>Eukaryota</taxon>
        <taxon>Metazoa</taxon>
        <taxon>Ecdysozoa</taxon>
        <taxon>Arthropoda</taxon>
        <taxon>Chelicerata</taxon>
        <taxon>Arachnida</taxon>
        <taxon>Acari</taxon>
        <taxon>Parasitiformes</taxon>
        <taxon>Ixodida</taxon>
        <taxon>Ixodoidea</taxon>
        <taxon>Ixodidae</taxon>
        <taxon>Hyalomminae</taxon>
        <taxon>Hyalomma</taxon>
    </lineage>
</organism>